<dbReference type="Proteomes" id="UP001142489">
    <property type="component" value="Unassembled WGS sequence"/>
</dbReference>
<feature type="region of interest" description="Disordered" evidence="1">
    <location>
        <begin position="1"/>
        <end position="91"/>
    </location>
</feature>
<dbReference type="EMBL" id="JAPFRF010000005">
    <property type="protein sequence ID" value="KAJ7332108.1"/>
    <property type="molecule type" value="Genomic_DNA"/>
</dbReference>
<feature type="compositionally biased region" description="Low complexity" evidence="1">
    <location>
        <begin position="11"/>
        <end position="28"/>
    </location>
</feature>
<evidence type="ECO:0000313" key="2">
    <source>
        <dbReference type="EMBL" id="KAJ7332108.1"/>
    </source>
</evidence>
<proteinExistence type="predicted"/>
<comment type="caution">
    <text evidence="2">The sequence shown here is derived from an EMBL/GenBank/DDBJ whole genome shotgun (WGS) entry which is preliminary data.</text>
</comment>
<name>A0A9Q0XZ21_9SAUR</name>
<feature type="compositionally biased region" description="Low complexity" evidence="1">
    <location>
        <begin position="49"/>
        <end position="58"/>
    </location>
</feature>
<reference evidence="2" key="1">
    <citation type="journal article" date="2023" name="DNA Res.">
        <title>Chromosome-level genome assembly of Phrynocephalus forsythii using third-generation DNA sequencing and Hi-C analysis.</title>
        <authorList>
            <person name="Qi Y."/>
            <person name="Zhao W."/>
            <person name="Zhao Y."/>
            <person name="Niu C."/>
            <person name="Cao S."/>
            <person name="Zhang Y."/>
        </authorList>
    </citation>
    <scope>NUCLEOTIDE SEQUENCE</scope>
    <source>
        <tissue evidence="2">Muscle</tissue>
    </source>
</reference>
<feature type="compositionally biased region" description="Low complexity" evidence="1">
    <location>
        <begin position="68"/>
        <end position="88"/>
    </location>
</feature>
<keyword evidence="3" id="KW-1185">Reference proteome</keyword>
<protein>
    <submittedName>
        <fullName evidence="2">Uncharacterized protein</fullName>
    </submittedName>
</protein>
<accession>A0A9Q0XZ21</accession>
<dbReference type="OrthoDB" id="9054526at2759"/>
<dbReference type="PROSITE" id="PS51257">
    <property type="entry name" value="PROKAR_LIPOPROTEIN"/>
    <property type="match status" value="1"/>
</dbReference>
<gene>
    <name evidence="2" type="ORF">JRQ81_014288</name>
</gene>
<dbReference type="AlphaFoldDB" id="A0A9Q0XZ21"/>
<evidence type="ECO:0000256" key="1">
    <source>
        <dbReference type="SAM" id="MobiDB-lite"/>
    </source>
</evidence>
<evidence type="ECO:0000313" key="3">
    <source>
        <dbReference type="Proteomes" id="UP001142489"/>
    </source>
</evidence>
<organism evidence="2 3">
    <name type="scientific">Phrynocephalus forsythii</name>
    <dbReference type="NCBI Taxonomy" id="171643"/>
    <lineage>
        <taxon>Eukaryota</taxon>
        <taxon>Metazoa</taxon>
        <taxon>Chordata</taxon>
        <taxon>Craniata</taxon>
        <taxon>Vertebrata</taxon>
        <taxon>Euteleostomi</taxon>
        <taxon>Lepidosauria</taxon>
        <taxon>Squamata</taxon>
        <taxon>Bifurcata</taxon>
        <taxon>Unidentata</taxon>
        <taxon>Episquamata</taxon>
        <taxon>Toxicofera</taxon>
        <taxon>Iguania</taxon>
        <taxon>Acrodonta</taxon>
        <taxon>Agamidae</taxon>
        <taxon>Agaminae</taxon>
        <taxon>Phrynocephalus</taxon>
    </lineage>
</organism>
<sequence length="186" mass="19701">MWRGESPNADSTSSNHCHSLSFSSCSTTIEPDSLRAPATQGDGLQTPASLSNSLDSLSAQPNSLQTPSSPGSVLDSSSSIQSDSLNSLTGRNSENLPSFSLLWDIRQQDSLESIPVWRDNLRSAFSLGDSLETSSIQLDSLQSATSLCDSTQASSIQSDSLDTPCSLCDSLETSVAQHHRPGSYSI</sequence>